<accession>A0A9P3H7E7</accession>
<evidence type="ECO:0000313" key="3">
    <source>
        <dbReference type="Proteomes" id="UP000827284"/>
    </source>
</evidence>
<dbReference type="InterPro" id="IPR032675">
    <property type="entry name" value="LRR_dom_sf"/>
</dbReference>
<dbReference type="SUPFAM" id="SSF52047">
    <property type="entry name" value="RNI-like"/>
    <property type="match status" value="1"/>
</dbReference>
<dbReference type="InterPro" id="IPR001810">
    <property type="entry name" value="F-box_dom"/>
</dbReference>
<protein>
    <recommendedName>
        <fullName evidence="1">F-box domain-containing protein</fullName>
    </recommendedName>
</protein>
<dbReference type="InterPro" id="IPR036047">
    <property type="entry name" value="F-box-like_dom_sf"/>
</dbReference>
<dbReference type="SUPFAM" id="SSF81383">
    <property type="entry name" value="F-box domain"/>
    <property type="match status" value="1"/>
</dbReference>
<reference evidence="2" key="1">
    <citation type="submission" date="2021-11" db="EMBL/GenBank/DDBJ databases">
        <authorList>
            <person name="Herlambang A."/>
            <person name="Guo Y."/>
            <person name="Takashima Y."/>
            <person name="Nishizawa T."/>
        </authorList>
    </citation>
    <scope>NUCLEOTIDE SEQUENCE</scope>
    <source>
        <strain evidence="2">E1425</strain>
    </source>
</reference>
<comment type="caution">
    <text evidence="2">The sequence shown here is derived from an EMBL/GenBank/DDBJ whole genome shotgun (WGS) entry which is preliminary data.</text>
</comment>
<dbReference type="Pfam" id="PF12937">
    <property type="entry name" value="F-box-like"/>
    <property type="match status" value="1"/>
</dbReference>
<name>A0A9P3H7E7_9FUNG</name>
<evidence type="ECO:0000259" key="1">
    <source>
        <dbReference type="Pfam" id="PF12937"/>
    </source>
</evidence>
<organism evidence="2 3">
    <name type="scientific">Entomortierella parvispora</name>
    <dbReference type="NCBI Taxonomy" id="205924"/>
    <lineage>
        <taxon>Eukaryota</taxon>
        <taxon>Fungi</taxon>
        <taxon>Fungi incertae sedis</taxon>
        <taxon>Mucoromycota</taxon>
        <taxon>Mortierellomycotina</taxon>
        <taxon>Mortierellomycetes</taxon>
        <taxon>Mortierellales</taxon>
        <taxon>Mortierellaceae</taxon>
        <taxon>Entomortierella</taxon>
    </lineage>
</organism>
<dbReference type="EMBL" id="BQFW01000005">
    <property type="protein sequence ID" value="GJJ71418.1"/>
    <property type="molecule type" value="Genomic_DNA"/>
</dbReference>
<evidence type="ECO:0000313" key="2">
    <source>
        <dbReference type="EMBL" id="GJJ71418.1"/>
    </source>
</evidence>
<dbReference type="OrthoDB" id="2354556at2759"/>
<sequence>MVHPVDLPEISSHVASYLSNKSLLHCILVNRAWHYAFLPTLWSDVHFDAMNQQAVDSLARHSHFVKSLSWKSYGSQPDVQILSIDFPRLLSLHANIDKSWDDDMIDAAERLFRRHGHALQTISIFSDESGPNWMISSRSLWDIAATGCKGYSQLRSLSLDRVCFFVQDLDNESKELLKQLDSFSLNHTVLYRANSSDPVLPQWGLQGSKIRQLALTNCEHSHPSDHLQTEYQLLADCQEIQSLKWERYLRHSRVSMATDLQRGFWPFLEKLDFQGLEIGDEALAEILWTLPRPLRDLNANHTGFGPLSYRALLNLFESGEGTSIARGQNHASTLERLVLQACRGVSGPQIQSFLCSMPKLKAFSAVLLIEADVLADPRPWVCKQIRNLELNFALLALDAEIGEGYPLESVSRDIISRQKSTCFWKRLKDLSSLEEFSSGNSQNIALDMNDLIVHDNGLRYPFLLFQQGEDHVTSDRNCEWGLGTLKTWRKMRRLLLWDSAQVIRLSDAQWMVQNWPHLEEVVAYKWRGTQDGVKELFEAHGVRF</sequence>
<reference evidence="2" key="2">
    <citation type="journal article" date="2022" name="Microbiol. Resour. Announc.">
        <title>Whole-Genome Sequence of Entomortierella parvispora E1425, a Mucoromycotan Fungus Associated with Burkholderiaceae-Related Endosymbiotic Bacteria.</title>
        <authorList>
            <person name="Herlambang A."/>
            <person name="Guo Y."/>
            <person name="Takashima Y."/>
            <person name="Narisawa K."/>
            <person name="Ohta H."/>
            <person name="Nishizawa T."/>
        </authorList>
    </citation>
    <scope>NUCLEOTIDE SEQUENCE</scope>
    <source>
        <strain evidence="2">E1425</strain>
    </source>
</reference>
<dbReference type="Gene3D" id="3.80.10.10">
    <property type="entry name" value="Ribonuclease Inhibitor"/>
    <property type="match status" value="1"/>
</dbReference>
<feature type="domain" description="F-box" evidence="1">
    <location>
        <begin position="8"/>
        <end position="47"/>
    </location>
</feature>
<gene>
    <name evidence="2" type="ORF">EMPS_03768</name>
</gene>
<proteinExistence type="predicted"/>
<dbReference type="AlphaFoldDB" id="A0A9P3H7E7"/>
<dbReference type="Proteomes" id="UP000827284">
    <property type="component" value="Unassembled WGS sequence"/>
</dbReference>
<keyword evidence="3" id="KW-1185">Reference proteome</keyword>